<feature type="region of interest" description="Disordered" evidence="10">
    <location>
        <begin position="44"/>
        <end position="167"/>
    </location>
</feature>
<dbReference type="Gene3D" id="1.10.510.10">
    <property type="entry name" value="Transferase(Phosphotransferase) domain 1"/>
    <property type="match status" value="2"/>
</dbReference>
<keyword evidence="13" id="KW-1185">Reference proteome</keyword>
<dbReference type="GO" id="GO:0030447">
    <property type="term" value="P:filamentous growth"/>
    <property type="evidence" value="ECO:0007669"/>
    <property type="project" value="UniProtKB-ARBA"/>
</dbReference>
<dbReference type="Proteomes" id="UP000002037">
    <property type="component" value="Unassembled WGS sequence"/>
</dbReference>
<name>C5MJF6_CANTT</name>
<dbReference type="InterPro" id="IPR000719">
    <property type="entry name" value="Prot_kinase_dom"/>
</dbReference>
<dbReference type="Pfam" id="PF00069">
    <property type="entry name" value="Pkinase"/>
    <property type="match status" value="1"/>
</dbReference>
<dbReference type="GO" id="GO:0005524">
    <property type="term" value="F:ATP binding"/>
    <property type="evidence" value="ECO:0007669"/>
    <property type="project" value="UniProtKB-UniRule"/>
</dbReference>
<evidence type="ECO:0000313" key="13">
    <source>
        <dbReference type="Proteomes" id="UP000002037"/>
    </source>
</evidence>
<evidence type="ECO:0000256" key="3">
    <source>
        <dbReference type="ARBA" id="ARBA00022679"/>
    </source>
</evidence>
<feature type="compositionally biased region" description="Basic and acidic residues" evidence="10">
    <location>
        <begin position="591"/>
        <end position="610"/>
    </location>
</feature>
<comment type="catalytic activity">
    <reaction evidence="8">
        <text>L-seryl-[protein] + ATP = O-phospho-L-seryl-[protein] + ADP + H(+)</text>
        <dbReference type="Rhea" id="RHEA:17989"/>
        <dbReference type="Rhea" id="RHEA-COMP:9863"/>
        <dbReference type="Rhea" id="RHEA-COMP:11604"/>
        <dbReference type="ChEBI" id="CHEBI:15378"/>
        <dbReference type="ChEBI" id="CHEBI:29999"/>
        <dbReference type="ChEBI" id="CHEBI:30616"/>
        <dbReference type="ChEBI" id="CHEBI:83421"/>
        <dbReference type="ChEBI" id="CHEBI:456216"/>
        <dbReference type="EC" id="2.7.11.1"/>
    </reaction>
</comment>
<reference evidence="12 13" key="1">
    <citation type="journal article" date="2009" name="Nature">
        <title>Evolution of pathogenicity and sexual reproduction in eight Candida genomes.</title>
        <authorList>
            <person name="Butler G."/>
            <person name="Rasmussen M.D."/>
            <person name="Lin M.F."/>
            <person name="Santos M.A."/>
            <person name="Sakthikumar S."/>
            <person name="Munro C.A."/>
            <person name="Rheinbay E."/>
            <person name="Grabherr M."/>
            <person name="Forche A."/>
            <person name="Reedy J.L."/>
            <person name="Agrafioti I."/>
            <person name="Arnaud M.B."/>
            <person name="Bates S."/>
            <person name="Brown A.J."/>
            <person name="Brunke S."/>
            <person name="Costanzo M.C."/>
            <person name="Fitzpatrick D.A."/>
            <person name="de Groot P.W."/>
            <person name="Harris D."/>
            <person name="Hoyer L.L."/>
            <person name="Hube B."/>
            <person name="Klis F.M."/>
            <person name="Kodira C."/>
            <person name="Lennard N."/>
            <person name="Logue M.E."/>
            <person name="Martin R."/>
            <person name="Neiman A.M."/>
            <person name="Nikolaou E."/>
            <person name="Quail M.A."/>
            <person name="Quinn J."/>
            <person name="Santos M.C."/>
            <person name="Schmitzberger F.F."/>
            <person name="Sherlock G."/>
            <person name="Shah P."/>
            <person name="Silverstein K.A."/>
            <person name="Skrzypek M.S."/>
            <person name="Soll D."/>
            <person name="Staggs R."/>
            <person name="Stansfield I."/>
            <person name="Stumpf M.P."/>
            <person name="Sudbery P.E."/>
            <person name="Srikantha T."/>
            <person name="Zeng Q."/>
            <person name="Berman J."/>
            <person name="Berriman M."/>
            <person name="Heitman J."/>
            <person name="Gow N.A."/>
            <person name="Lorenz M.C."/>
            <person name="Birren B.W."/>
            <person name="Kellis M."/>
            <person name="Cuomo C.A."/>
        </authorList>
    </citation>
    <scope>NUCLEOTIDE SEQUENCE [LARGE SCALE GENOMIC DNA]</scope>
    <source>
        <strain evidence="13">ATCC MYA-3404 / T1</strain>
    </source>
</reference>
<dbReference type="InterPro" id="IPR017441">
    <property type="entry name" value="Protein_kinase_ATP_BS"/>
</dbReference>
<evidence type="ECO:0000256" key="1">
    <source>
        <dbReference type="ARBA" id="ARBA00012513"/>
    </source>
</evidence>
<protein>
    <recommendedName>
        <fullName evidence="1">non-specific serine/threonine protein kinase</fullName>
        <ecNumber evidence="1">2.7.11.1</ecNumber>
    </recommendedName>
</protein>
<keyword evidence="3" id="KW-0808">Transferase</keyword>
<dbReference type="GeneID" id="8300060"/>
<dbReference type="OrthoDB" id="6513151at2759"/>
<evidence type="ECO:0000256" key="6">
    <source>
        <dbReference type="ARBA" id="ARBA00022840"/>
    </source>
</evidence>
<dbReference type="GO" id="GO:0005829">
    <property type="term" value="C:cytosol"/>
    <property type="evidence" value="ECO:0007669"/>
    <property type="project" value="TreeGrafter"/>
</dbReference>
<evidence type="ECO:0000256" key="7">
    <source>
        <dbReference type="ARBA" id="ARBA00047899"/>
    </source>
</evidence>
<evidence type="ECO:0000256" key="9">
    <source>
        <dbReference type="PROSITE-ProRule" id="PRU10141"/>
    </source>
</evidence>
<dbReference type="EMBL" id="GG692406">
    <property type="protein sequence ID" value="EER30159.1"/>
    <property type="molecule type" value="Genomic_DNA"/>
</dbReference>
<dbReference type="GO" id="GO:0004674">
    <property type="term" value="F:protein serine/threonine kinase activity"/>
    <property type="evidence" value="ECO:0007669"/>
    <property type="project" value="UniProtKB-KW"/>
</dbReference>
<dbReference type="PROSITE" id="PS00107">
    <property type="entry name" value="PROTEIN_KINASE_ATP"/>
    <property type="match status" value="1"/>
</dbReference>
<accession>C5MJF6</accession>
<dbReference type="AlphaFoldDB" id="C5MJF6"/>
<keyword evidence="5" id="KW-0418">Kinase</keyword>
<dbReference type="RefSeq" id="XP_002546721.1">
    <property type="nucleotide sequence ID" value="XM_002546675.1"/>
</dbReference>
<dbReference type="InterPro" id="IPR008271">
    <property type="entry name" value="Ser/Thr_kinase_AS"/>
</dbReference>
<comment type="catalytic activity">
    <reaction evidence="7">
        <text>L-threonyl-[protein] + ATP = O-phospho-L-threonyl-[protein] + ADP + H(+)</text>
        <dbReference type="Rhea" id="RHEA:46608"/>
        <dbReference type="Rhea" id="RHEA-COMP:11060"/>
        <dbReference type="Rhea" id="RHEA-COMP:11605"/>
        <dbReference type="ChEBI" id="CHEBI:15378"/>
        <dbReference type="ChEBI" id="CHEBI:30013"/>
        <dbReference type="ChEBI" id="CHEBI:30616"/>
        <dbReference type="ChEBI" id="CHEBI:61977"/>
        <dbReference type="ChEBI" id="CHEBI:456216"/>
        <dbReference type="EC" id="2.7.11.1"/>
    </reaction>
</comment>
<proteinExistence type="predicted"/>
<dbReference type="InterPro" id="IPR011009">
    <property type="entry name" value="Kinase-like_dom_sf"/>
</dbReference>
<evidence type="ECO:0000256" key="10">
    <source>
        <dbReference type="SAM" id="MobiDB-lite"/>
    </source>
</evidence>
<dbReference type="eggNOG" id="KOG0590">
    <property type="taxonomic scope" value="Eukaryota"/>
</dbReference>
<evidence type="ECO:0000256" key="2">
    <source>
        <dbReference type="ARBA" id="ARBA00022527"/>
    </source>
</evidence>
<feature type="binding site" evidence="9">
    <location>
        <position position="240"/>
    </location>
    <ligand>
        <name>ATP</name>
        <dbReference type="ChEBI" id="CHEBI:30616"/>
    </ligand>
</feature>
<feature type="compositionally biased region" description="Low complexity" evidence="10">
    <location>
        <begin position="151"/>
        <end position="162"/>
    </location>
</feature>
<evidence type="ECO:0000256" key="5">
    <source>
        <dbReference type="ARBA" id="ARBA00022777"/>
    </source>
</evidence>
<keyword evidence="4 9" id="KW-0547">Nucleotide-binding</keyword>
<feature type="region of interest" description="Disordered" evidence="10">
    <location>
        <begin position="469"/>
        <end position="534"/>
    </location>
</feature>
<dbReference type="SMART" id="SM00220">
    <property type="entry name" value="S_TKc"/>
    <property type="match status" value="1"/>
</dbReference>
<dbReference type="PANTHER" id="PTHR24343">
    <property type="entry name" value="SERINE/THREONINE KINASE"/>
    <property type="match status" value="1"/>
</dbReference>
<feature type="region of interest" description="Disordered" evidence="10">
    <location>
        <begin position="591"/>
        <end position="618"/>
    </location>
</feature>
<feature type="compositionally biased region" description="Polar residues" evidence="10">
    <location>
        <begin position="70"/>
        <end position="89"/>
    </location>
</feature>
<dbReference type="PROSITE" id="PS50011">
    <property type="entry name" value="PROTEIN_KINASE_DOM"/>
    <property type="match status" value="1"/>
</dbReference>
<keyword evidence="2" id="KW-0723">Serine/threonine-protein kinase</keyword>
<dbReference type="VEuPathDB" id="FungiDB:CTRG_06199"/>
<dbReference type="GO" id="GO:0006873">
    <property type="term" value="P:intracellular monoatomic ion homeostasis"/>
    <property type="evidence" value="ECO:0007669"/>
    <property type="project" value="EnsemblFungi"/>
</dbReference>
<dbReference type="KEGG" id="ctp:CTRG_06199"/>
<gene>
    <name evidence="12" type="ORF">CTRG_06199</name>
</gene>
<evidence type="ECO:0000256" key="8">
    <source>
        <dbReference type="ARBA" id="ARBA00048679"/>
    </source>
</evidence>
<dbReference type="SUPFAM" id="SSF56112">
    <property type="entry name" value="Protein kinase-like (PK-like)"/>
    <property type="match status" value="1"/>
</dbReference>
<dbReference type="PROSITE" id="PS00108">
    <property type="entry name" value="PROTEIN_KINASE_ST"/>
    <property type="match status" value="1"/>
</dbReference>
<dbReference type="EC" id="2.7.11.1" evidence="1"/>
<feature type="domain" description="Protein kinase" evidence="11">
    <location>
        <begin position="211"/>
        <end position="658"/>
    </location>
</feature>
<keyword evidence="6 9" id="KW-0067">ATP-binding</keyword>
<evidence type="ECO:0000256" key="4">
    <source>
        <dbReference type="ARBA" id="ARBA00022741"/>
    </source>
</evidence>
<organism evidence="12 13">
    <name type="scientific">Candida tropicalis (strain ATCC MYA-3404 / T1)</name>
    <name type="common">Yeast</name>
    <dbReference type="NCBI Taxonomy" id="294747"/>
    <lineage>
        <taxon>Eukaryota</taxon>
        <taxon>Fungi</taxon>
        <taxon>Dikarya</taxon>
        <taxon>Ascomycota</taxon>
        <taxon>Saccharomycotina</taxon>
        <taxon>Pichiomycetes</taxon>
        <taxon>Debaryomycetaceae</taxon>
        <taxon>Candida/Lodderomyces clade</taxon>
        <taxon>Candida</taxon>
    </lineage>
</organism>
<feature type="compositionally biased region" description="Basic residues" evidence="10">
    <location>
        <begin position="1"/>
        <end position="15"/>
    </location>
</feature>
<dbReference type="PANTHER" id="PTHR24343:SF137">
    <property type="entry name" value="SERINE_THREONINE-PROTEIN KINASE HRK1"/>
    <property type="match status" value="1"/>
</dbReference>
<dbReference type="STRING" id="294747.C5MJF6"/>
<feature type="region of interest" description="Disordered" evidence="10">
    <location>
        <begin position="1"/>
        <end position="25"/>
    </location>
</feature>
<sequence>MPDKHKLKLFGKHKHDKEDELDSSNQAHNRKFLGFHIGKHESCDSLTSPTMTNSSDHHHHNQSHSVQHSRNPSPSQAHTTTSMSIQSPQPHGHNALNKQDSDSSLKKPAGSMADLKKFFKTKKTSNPRKDGHNILGLYSNQLHSPPPMAHSNSGGASSNVSGLHSRDQSSTSLANLINQTSSQLLYNASHSTNNNRDPFTDDNSPWVKKYGKVGKELGSGAGGSVKLVTRPSDSKTFAVKEFRPKRSSESLKDYTRKCTAEYCIGSTLVHPNIIKTMDIIHENNRYFEVMEYAPIDFFAVVMSGEMSRTEINCCFKQIIEGVTYLHTLGLAHRDLKLDNCVITKEGILKIIDFGSAVIFKYPYEQTGNSKDVIHLCHGIVGSDPYLAPEVLKSPNSYNPQPVDIWSIAIIYCCMTLKRFPWKIPNAEKDNSFKLYCMFDDNFHDYYLSNECHKLLLQQRKLKNTIVRSNKRKKQLEEESELEAEHNDDNNNNNSNTMDGEQQDEEMKDAEQTQTPTPNATPAPEPGSTKDNKSNEAVPVLTDEQAEEIMAQLHEIDLKLEEFENKKNELKKQYEEARDSDPNYQKQLTQIHEEEEKQKQKEAEHGGDEKKKSHHKQIHGPYRLMRLLPHAARPIISRMLEVDPKKRATMEEVMEDEFIKGITSCTVKQDIDGCEEEVIKGSPPHEHTIV</sequence>
<evidence type="ECO:0000259" key="11">
    <source>
        <dbReference type="PROSITE" id="PS50011"/>
    </source>
</evidence>
<evidence type="ECO:0000313" key="12">
    <source>
        <dbReference type="EMBL" id="EER30159.1"/>
    </source>
</evidence>